<reference evidence="2" key="1">
    <citation type="journal article" date="2021" name="Nat. Commun.">
        <title>Genetic determinants of endophytism in the Arabidopsis root mycobiome.</title>
        <authorList>
            <person name="Mesny F."/>
            <person name="Miyauchi S."/>
            <person name="Thiergart T."/>
            <person name="Pickel B."/>
            <person name="Atanasova L."/>
            <person name="Karlsson M."/>
            <person name="Huettel B."/>
            <person name="Barry K.W."/>
            <person name="Haridas S."/>
            <person name="Chen C."/>
            <person name="Bauer D."/>
            <person name="Andreopoulos W."/>
            <person name="Pangilinan J."/>
            <person name="LaButti K."/>
            <person name="Riley R."/>
            <person name="Lipzen A."/>
            <person name="Clum A."/>
            <person name="Drula E."/>
            <person name="Henrissat B."/>
            <person name="Kohler A."/>
            <person name="Grigoriev I.V."/>
            <person name="Martin F.M."/>
            <person name="Hacquard S."/>
        </authorList>
    </citation>
    <scope>NUCLEOTIDE SEQUENCE</scope>
    <source>
        <strain evidence="2">MPI-CAGE-AT-0021</strain>
    </source>
</reference>
<dbReference type="AlphaFoldDB" id="A0A9P9EMG0"/>
<feature type="domain" description="Phosphoribosyltransferase" evidence="1">
    <location>
        <begin position="1"/>
        <end position="86"/>
    </location>
</feature>
<dbReference type="SUPFAM" id="SSF53271">
    <property type="entry name" value="PRTase-like"/>
    <property type="match status" value="1"/>
</dbReference>
<keyword evidence="3" id="KW-1185">Reference proteome</keyword>
<evidence type="ECO:0000259" key="1">
    <source>
        <dbReference type="Pfam" id="PF14681"/>
    </source>
</evidence>
<protein>
    <recommendedName>
        <fullName evidence="1">Phosphoribosyltransferase domain-containing protein</fullName>
    </recommendedName>
</protein>
<proteinExistence type="predicted"/>
<dbReference type="Pfam" id="PF14681">
    <property type="entry name" value="UPRTase"/>
    <property type="match status" value="1"/>
</dbReference>
<dbReference type="Gene3D" id="3.40.50.2020">
    <property type="match status" value="1"/>
</dbReference>
<dbReference type="InterPro" id="IPR000836">
    <property type="entry name" value="PRTase_dom"/>
</dbReference>
<comment type="caution">
    <text evidence="2">The sequence shown here is derived from an EMBL/GenBank/DDBJ whole genome shotgun (WGS) entry which is preliminary data.</text>
</comment>
<sequence>MRGGEAMAFGVNEVFPQAMFIHAASAADIKKHHVAHQRTVILVGSVVNTGETLIEFIEHVHDLQAEIRILILAGVVQAEAVAEMHALAKLTNGSSWCQHCTKTPDTGNRLFNNTHLV</sequence>
<dbReference type="Proteomes" id="UP000717696">
    <property type="component" value="Unassembled WGS sequence"/>
</dbReference>
<dbReference type="EMBL" id="JAGMUU010000014">
    <property type="protein sequence ID" value="KAH7139782.1"/>
    <property type="molecule type" value="Genomic_DNA"/>
</dbReference>
<dbReference type="InterPro" id="IPR029057">
    <property type="entry name" value="PRTase-like"/>
</dbReference>
<evidence type="ECO:0000313" key="2">
    <source>
        <dbReference type="EMBL" id="KAH7139782.1"/>
    </source>
</evidence>
<dbReference type="OrthoDB" id="5416609at2759"/>
<organism evidence="2 3">
    <name type="scientific">Dactylonectria estremocensis</name>
    <dbReference type="NCBI Taxonomy" id="1079267"/>
    <lineage>
        <taxon>Eukaryota</taxon>
        <taxon>Fungi</taxon>
        <taxon>Dikarya</taxon>
        <taxon>Ascomycota</taxon>
        <taxon>Pezizomycotina</taxon>
        <taxon>Sordariomycetes</taxon>
        <taxon>Hypocreomycetidae</taxon>
        <taxon>Hypocreales</taxon>
        <taxon>Nectriaceae</taxon>
        <taxon>Dactylonectria</taxon>
    </lineage>
</organism>
<evidence type="ECO:0000313" key="3">
    <source>
        <dbReference type="Proteomes" id="UP000717696"/>
    </source>
</evidence>
<accession>A0A9P9EMG0</accession>
<name>A0A9P9EMG0_9HYPO</name>
<gene>
    <name evidence="2" type="ORF">B0J13DRAFT_586339</name>
</gene>